<feature type="signal peptide" evidence="1">
    <location>
        <begin position="1"/>
        <end position="24"/>
    </location>
</feature>
<evidence type="ECO:0008006" key="4">
    <source>
        <dbReference type="Google" id="ProtNLM"/>
    </source>
</evidence>
<protein>
    <recommendedName>
        <fullName evidence="4">MalT-like TPR region domain-containing protein</fullName>
    </recommendedName>
</protein>
<accession>A0A1F7WYY1</accession>
<keyword evidence="1" id="KW-0732">Signal</keyword>
<name>A0A1F7WYY1_9BACT</name>
<proteinExistence type="predicted"/>
<dbReference type="AlphaFoldDB" id="A0A1F7WYY1"/>
<evidence type="ECO:0000313" key="3">
    <source>
        <dbReference type="Proteomes" id="UP000178735"/>
    </source>
</evidence>
<sequence>MHKKFLFAALILALTMFTAAPASALSDAEFDAGVKKANELYAEGEDSKCFSHLKQLEIRARKSNVQNYVRLLVYMMRLSSELGFEAEVKRIKSEIDSKLRGIKDEQYLKNLHMAVSAIYANSNSFKEAGEEIKKSLRRGEAVENLFTYAMIMAKFGERGEAYKTLDRIFKLNNKGGEKNEEIIMNNMTAAVIAMSFEDFTRAREHIDAVMQALAKTSDAGYFVYIYKSLLNNIFSYFEYNPLNLRYYEKMYAMAKQKGGREDAGTIALKIAKVLSDLGLYKQSARRLDEAAELLGLGSIKLDDEARIKELSSDTLEQINRIANIFIDCANYDAASKLLEDLIFIYEKKGSLKDSFEKIRALALCKFRQNSPIWKNLTEELLKTCGELKDTRELILTRNFLGELLLETGEVTEAEKILRALADETEKIIKDDAAAGPDFAELYLTLGHNLALARIKSNDAEGAVKIIDSYLGFYEIYKARKKNLNDKKRKSGDSLTNFTVVVEFSVSDAAEVAGKLYFMKAKILFDKEEYENANKLIAIAFDLLKNTDHAKNFYEILNFIVANEDKFKDKKLFNKFRVIREQYDEIIKSARTEEASDNYENTEKSEKTEKH</sequence>
<reference evidence="2 3" key="1">
    <citation type="journal article" date="2016" name="Nat. Commun.">
        <title>Thousands of microbial genomes shed light on interconnected biogeochemical processes in an aquifer system.</title>
        <authorList>
            <person name="Anantharaman K."/>
            <person name="Brown C.T."/>
            <person name="Hug L.A."/>
            <person name="Sharon I."/>
            <person name="Castelle C.J."/>
            <person name="Probst A.J."/>
            <person name="Thomas B.C."/>
            <person name="Singh A."/>
            <person name="Wilkins M.J."/>
            <person name="Karaoz U."/>
            <person name="Brodie E.L."/>
            <person name="Williams K.H."/>
            <person name="Hubbard S.S."/>
            <person name="Banfield J.F."/>
        </authorList>
    </citation>
    <scope>NUCLEOTIDE SEQUENCE [LARGE SCALE GENOMIC DNA]</scope>
</reference>
<feature type="chain" id="PRO_5009533644" description="MalT-like TPR region domain-containing protein" evidence="1">
    <location>
        <begin position="25"/>
        <end position="610"/>
    </location>
</feature>
<dbReference type="EMBL" id="MGFH01000033">
    <property type="protein sequence ID" value="OGM07980.1"/>
    <property type="molecule type" value="Genomic_DNA"/>
</dbReference>
<comment type="caution">
    <text evidence="2">The sequence shown here is derived from an EMBL/GenBank/DDBJ whole genome shotgun (WGS) entry which is preliminary data.</text>
</comment>
<dbReference type="Proteomes" id="UP000178735">
    <property type="component" value="Unassembled WGS sequence"/>
</dbReference>
<evidence type="ECO:0000256" key="1">
    <source>
        <dbReference type="SAM" id="SignalP"/>
    </source>
</evidence>
<gene>
    <name evidence="2" type="ORF">A2008_10220</name>
</gene>
<organism evidence="2 3">
    <name type="scientific">Candidatus Wallbacteria bacterium GWC2_49_35</name>
    <dbReference type="NCBI Taxonomy" id="1817813"/>
    <lineage>
        <taxon>Bacteria</taxon>
        <taxon>Candidatus Walliibacteriota</taxon>
    </lineage>
</organism>
<evidence type="ECO:0000313" key="2">
    <source>
        <dbReference type="EMBL" id="OGM07980.1"/>
    </source>
</evidence>